<dbReference type="PANTHER" id="PTHR33377">
    <property type="entry name" value="OS10G0134700 PROTEIN-RELATED"/>
    <property type="match status" value="1"/>
</dbReference>
<keyword evidence="5" id="KW-0611">Plant defense</keyword>
<dbReference type="GO" id="GO:0006952">
    <property type="term" value="P:defense response"/>
    <property type="evidence" value="ECO:0007669"/>
    <property type="project" value="UniProtKB-KW"/>
</dbReference>
<sequence length="368" mass="42062">MEIFLSALLGELASRSINFFIHKISKKKVLDMEDSLQRALLRAQVIVDEAKGRHITNQAMMQQLDMLRDAMHRGCYILDTFRYQSYDDDEDTKDQSVSHSLSPSILNSQNGIRSSNRKLLLLEQLQESLNNLSSLILDVNEAVVFLASNPRLCSQPYNMHILLGNCMFDRQSESELVINFLLRTNNPHGSQEFEVLPIVGPGKTVTFGSMDPKMHPRLVHLAMEFANLMIGSLMGANIMASLLRDNFDNRFWRKTLAFFRGFIQRHVSKYGVHPIFLINQNRSIHLGRVGAPFEDLVFCSEYESCSQEEVPKIKVHDVMYGSAKATLGKFEALAWRSPIPPYSNYVYSCEIRELKSSGRKRKRSTSLY</sequence>
<dbReference type="PANTHER" id="PTHR33377:SF23">
    <property type="entry name" value="NB-ARC DOMAIN-CONTAINING PROTEIN"/>
    <property type="match status" value="1"/>
</dbReference>
<organism evidence="7 8">
    <name type="scientific">Paspalum notatum var. saurae</name>
    <dbReference type="NCBI Taxonomy" id="547442"/>
    <lineage>
        <taxon>Eukaryota</taxon>
        <taxon>Viridiplantae</taxon>
        <taxon>Streptophyta</taxon>
        <taxon>Embryophyta</taxon>
        <taxon>Tracheophyta</taxon>
        <taxon>Spermatophyta</taxon>
        <taxon>Magnoliopsida</taxon>
        <taxon>Liliopsida</taxon>
        <taxon>Poales</taxon>
        <taxon>Poaceae</taxon>
        <taxon>PACMAD clade</taxon>
        <taxon>Panicoideae</taxon>
        <taxon>Andropogonodae</taxon>
        <taxon>Paspaleae</taxon>
        <taxon>Paspalinae</taxon>
        <taxon>Paspalum</taxon>
    </lineage>
</organism>
<protein>
    <recommendedName>
        <fullName evidence="6">Disease resistance N-terminal domain-containing protein</fullName>
    </recommendedName>
</protein>
<dbReference type="Proteomes" id="UP001341281">
    <property type="component" value="Chromosome 03"/>
</dbReference>
<evidence type="ECO:0000313" key="8">
    <source>
        <dbReference type="Proteomes" id="UP001341281"/>
    </source>
</evidence>
<feature type="domain" description="Disease resistance N-terminal" evidence="6">
    <location>
        <begin position="5"/>
        <end position="93"/>
    </location>
</feature>
<evidence type="ECO:0000256" key="2">
    <source>
        <dbReference type="ARBA" id="ARBA00022614"/>
    </source>
</evidence>
<keyword evidence="8" id="KW-1185">Reference proteome</keyword>
<keyword evidence="3" id="KW-0677">Repeat</keyword>
<dbReference type="GO" id="GO:0000166">
    <property type="term" value="F:nucleotide binding"/>
    <property type="evidence" value="ECO:0007669"/>
    <property type="project" value="UniProtKB-KW"/>
</dbReference>
<keyword evidence="4" id="KW-0547">Nucleotide-binding</keyword>
<dbReference type="AlphaFoldDB" id="A0AAQ3SWY4"/>
<gene>
    <name evidence="7" type="ORF">U9M48_011393</name>
</gene>
<reference evidence="7 8" key="1">
    <citation type="submission" date="2024-02" db="EMBL/GenBank/DDBJ databases">
        <title>High-quality chromosome-scale genome assembly of Pensacola bahiagrass (Paspalum notatum Flugge var. saurae).</title>
        <authorList>
            <person name="Vega J.M."/>
            <person name="Podio M."/>
            <person name="Orjuela J."/>
            <person name="Siena L.A."/>
            <person name="Pessino S.C."/>
            <person name="Combes M.C."/>
            <person name="Mariac C."/>
            <person name="Albertini E."/>
            <person name="Pupilli F."/>
            <person name="Ortiz J.P.A."/>
            <person name="Leblanc O."/>
        </authorList>
    </citation>
    <scope>NUCLEOTIDE SEQUENCE [LARGE SCALE GENOMIC DNA]</scope>
    <source>
        <strain evidence="7">R1</strain>
        <tissue evidence="7">Leaf</tissue>
    </source>
</reference>
<evidence type="ECO:0000313" key="7">
    <source>
        <dbReference type="EMBL" id="WVZ61532.1"/>
    </source>
</evidence>
<dbReference type="Pfam" id="PF18052">
    <property type="entry name" value="Rx_N"/>
    <property type="match status" value="1"/>
</dbReference>
<evidence type="ECO:0000256" key="1">
    <source>
        <dbReference type="ARBA" id="ARBA00008894"/>
    </source>
</evidence>
<keyword evidence="2" id="KW-0433">Leucine-rich repeat</keyword>
<evidence type="ECO:0000256" key="4">
    <source>
        <dbReference type="ARBA" id="ARBA00022741"/>
    </source>
</evidence>
<name>A0AAQ3SWY4_PASNO</name>
<evidence type="ECO:0000256" key="5">
    <source>
        <dbReference type="ARBA" id="ARBA00022821"/>
    </source>
</evidence>
<comment type="similarity">
    <text evidence="1">Belongs to the disease resistance NB-LRR family.</text>
</comment>
<dbReference type="EMBL" id="CP144747">
    <property type="protein sequence ID" value="WVZ61532.1"/>
    <property type="molecule type" value="Genomic_DNA"/>
</dbReference>
<evidence type="ECO:0000259" key="6">
    <source>
        <dbReference type="Pfam" id="PF18052"/>
    </source>
</evidence>
<dbReference type="InterPro" id="IPR041118">
    <property type="entry name" value="Rx_N"/>
</dbReference>
<proteinExistence type="inferred from homology"/>
<accession>A0AAQ3SWY4</accession>
<evidence type="ECO:0000256" key="3">
    <source>
        <dbReference type="ARBA" id="ARBA00022737"/>
    </source>
</evidence>